<evidence type="ECO:0000256" key="1">
    <source>
        <dbReference type="SAM" id="MobiDB-lite"/>
    </source>
</evidence>
<dbReference type="EMBL" id="JAABOA010006784">
    <property type="protein sequence ID" value="KAF9554597.1"/>
    <property type="molecule type" value="Genomic_DNA"/>
</dbReference>
<dbReference type="Proteomes" id="UP000780801">
    <property type="component" value="Unassembled WGS sequence"/>
</dbReference>
<evidence type="ECO:0000313" key="3">
    <source>
        <dbReference type="Proteomes" id="UP000780801"/>
    </source>
</evidence>
<keyword evidence="3" id="KW-1185">Reference proteome</keyword>
<feature type="non-terminal residue" evidence="2">
    <location>
        <position position="137"/>
    </location>
</feature>
<feature type="compositionally biased region" description="Basic and acidic residues" evidence="1">
    <location>
        <begin position="25"/>
        <end position="37"/>
    </location>
</feature>
<evidence type="ECO:0000313" key="2">
    <source>
        <dbReference type="EMBL" id="KAF9554597.1"/>
    </source>
</evidence>
<protein>
    <submittedName>
        <fullName evidence="2">Uncharacterized protein</fullName>
    </submittedName>
</protein>
<sequence length="137" mass="14597">MVSCPGSEAASSAELQSGAPGQRLVQDRRSSTSKDPLHGPSRARTNQDPRPQLLRGETDPGETTQHSAEIPKNSSLRTTASPRDETTTSTLRTSSPSPSITTTLASAVAGDASWPENPRQYLERLKETVSKAELGNI</sequence>
<feature type="compositionally biased region" description="Polar residues" evidence="1">
    <location>
        <begin position="61"/>
        <end position="81"/>
    </location>
</feature>
<reference evidence="2" key="1">
    <citation type="journal article" date="2020" name="Fungal Divers.">
        <title>Resolving the Mortierellaceae phylogeny through synthesis of multi-gene phylogenetics and phylogenomics.</title>
        <authorList>
            <person name="Vandepol N."/>
            <person name="Liber J."/>
            <person name="Desiro A."/>
            <person name="Na H."/>
            <person name="Kennedy M."/>
            <person name="Barry K."/>
            <person name="Grigoriev I.V."/>
            <person name="Miller A.N."/>
            <person name="O'Donnell K."/>
            <person name="Stajich J.E."/>
            <person name="Bonito G."/>
        </authorList>
    </citation>
    <scope>NUCLEOTIDE SEQUENCE</scope>
    <source>
        <strain evidence="2">KOD1015</strain>
    </source>
</reference>
<dbReference type="OrthoDB" id="2448270at2759"/>
<comment type="caution">
    <text evidence="2">The sequence shown here is derived from an EMBL/GenBank/DDBJ whole genome shotgun (WGS) entry which is preliminary data.</text>
</comment>
<feature type="region of interest" description="Disordered" evidence="1">
    <location>
        <begin position="1"/>
        <end position="101"/>
    </location>
</feature>
<accession>A0A9P6K940</accession>
<gene>
    <name evidence="2" type="ORF">BGW38_009306</name>
</gene>
<dbReference type="AlphaFoldDB" id="A0A9P6K940"/>
<organism evidence="2 3">
    <name type="scientific">Lunasporangiospora selenospora</name>
    <dbReference type="NCBI Taxonomy" id="979761"/>
    <lineage>
        <taxon>Eukaryota</taxon>
        <taxon>Fungi</taxon>
        <taxon>Fungi incertae sedis</taxon>
        <taxon>Mucoromycota</taxon>
        <taxon>Mortierellomycotina</taxon>
        <taxon>Mortierellomycetes</taxon>
        <taxon>Mortierellales</taxon>
        <taxon>Mortierellaceae</taxon>
        <taxon>Lunasporangiospora</taxon>
    </lineage>
</organism>
<name>A0A9P6K940_9FUNG</name>
<proteinExistence type="predicted"/>
<feature type="compositionally biased region" description="Low complexity" evidence="1">
    <location>
        <begin position="87"/>
        <end position="101"/>
    </location>
</feature>